<accession>A0A558BKR0</accession>
<dbReference type="EMBL" id="VMRJ01000008">
    <property type="protein sequence ID" value="TVT37083.1"/>
    <property type="molecule type" value="Genomic_DNA"/>
</dbReference>
<sequence length="310" mass="32426">MPIGGEGGWDFLYVDPAGERLYVSHATQVEVLDLKSHRVIGTVANTPGVHGIVVVPSAGHGYITCGRTNSCVVFDLKTLKTLTTIPTGPKPDAVFYDEFSKRVFAFSNDGGQSTVIDPATDKVVGTAELGGDVEVPATDGKGHIFVNLEDKSKVVEFDARTLAVLHRFPLAPGAEPTGLAFDPQAGRLFSGCANEKLVVTDSKTGKQIAVLPIGKGVDGAAFDPTTGNIVTTNGGDGTLTVIHQDSPGKYTVVATVPTARGARTVAENPRTHHLYTCTADLGPAPVATAANPKPRPSILPGTFRVLEFGK</sequence>
<evidence type="ECO:0000313" key="1">
    <source>
        <dbReference type="EMBL" id="TVT37083.1"/>
    </source>
</evidence>
<dbReference type="Gene3D" id="2.130.10.10">
    <property type="entry name" value="YVTN repeat-like/Quinoprotein amine dehydrogenase"/>
    <property type="match status" value="2"/>
</dbReference>
<keyword evidence="2" id="KW-1185">Reference proteome</keyword>
<dbReference type="PANTHER" id="PTHR47197">
    <property type="entry name" value="PROTEIN NIRF"/>
    <property type="match status" value="1"/>
</dbReference>
<reference evidence="1 2" key="1">
    <citation type="submission" date="2019-07" db="EMBL/GenBank/DDBJ databases">
        <title>Hymenobacter sp. straun FUR1 Genome sequencing and assembly.</title>
        <authorList>
            <person name="Chhetri G."/>
        </authorList>
    </citation>
    <scope>NUCLEOTIDE SEQUENCE [LARGE SCALE GENOMIC DNA]</scope>
    <source>
        <strain evidence="1 2">Fur1</strain>
    </source>
</reference>
<dbReference type="SUPFAM" id="SSF51004">
    <property type="entry name" value="C-terminal (heme d1) domain of cytochrome cd1-nitrite reductase"/>
    <property type="match status" value="1"/>
</dbReference>
<dbReference type="InterPro" id="IPR011048">
    <property type="entry name" value="Haem_d1_sf"/>
</dbReference>
<comment type="caution">
    <text evidence="1">The sequence shown here is derived from an EMBL/GenBank/DDBJ whole genome shotgun (WGS) entry which is preliminary data.</text>
</comment>
<dbReference type="PANTHER" id="PTHR47197:SF3">
    <property type="entry name" value="DIHYDRO-HEME D1 DEHYDROGENASE"/>
    <property type="match status" value="1"/>
</dbReference>
<gene>
    <name evidence="1" type="ORF">FNT36_24730</name>
</gene>
<organism evidence="1 2">
    <name type="scientific">Hymenobacter setariae</name>
    <dbReference type="NCBI Taxonomy" id="2594794"/>
    <lineage>
        <taxon>Bacteria</taxon>
        <taxon>Pseudomonadati</taxon>
        <taxon>Bacteroidota</taxon>
        <taxon>Cytophagia</taxon>
        <taxon>Cytophagales</taxon>
        <taxon>Hymenobacteraceae</taxon>
        <taxon>Hymenobacter</taxon>
    </lineage>
</organism>
<dbReference type="InterPro" id="IPR015943">
    <property type="entry name" value="WD40/YVTN_repeat-like_dom_sf"/>
</dbReference>
<dbReference type="OrthoDB" id="145213at2"/>
<name>A0A558BKR0_9BACT</name>
<dbReference type="AlphaFoldDB" id="A0A558BKR0"/>
<proteinExistence type="predicted"/>
<evidence type="ECO:0000313" key="2">
    <source>
        <dbReference type="Proteomes" id="UP000317624"/>
    </source>
</evidence>
<dbReference type="InterPro" id="IPR051200">
    <property type="entry name" value="Host-pathogen_enzymatic-act"/>
</dbReference>
<protein>
    <submittedName>
        <fullName evidence="1">YncE family protein</fullName>
    </submittedName>
</protein>
<dbReference type="Proteomes" id="UP000317624">
    <property type="component" value="Unassembled WGS sequence"/>
</dbReference>